<dbReference type="AlphaFoldDB" id="A0A024HVM3"/>
<keyword evidence="1" id="KW-0614">Plasmid</keyword>
<name>A0A024HVM3_KLEPN</name>
<protein>
    <submittedName>
        <fullName evidence="1">Uncharacterized protein</fullName>
    </submittedName>
</protein>
<geneLocation type="plasmid" evidence="1">
    <name>pENVA</name>
</geneLocation>
<accession>A0A024HVM3</accession>
<dbReference type="RefSeq" id="WP_029505576.1">
    <property type="nucleotide sequence ID" value="NZ_BIGT01000020.1"/>
</dbReference>
<organism evidence="1">
    <name type="scientific">Klebsiella pneumoniae</name>
    <dbReference type="NCBI Taxonomy" id="573"/>
    <lineage>
        <taxon>Bacteria</taxon>
        <taxon>Pseudomonadati</taxon>
        <taxon>Pseudomonadota</taxon>
        <taxon>Gammaproteobacteria</taxon>
        <taxon>Enterobacterales</taxon>
        <taxon>Enterobacteriaceae</taxon>
        <taxon>Klebsiella/Raoultella group</taxon>
        <taxon>Klebsiella</taxon>
        <taxon>Klebsiella pneumoniae complex</taxon>
    </lineage>
</organism>
<evidence type="ECO:0000313" key="1">
    <source>
        <dbReference type="EMBL" id="CDM79858.1"/>
    </source>
</evidence>
<proteinExistence type="predicted"/>
<sequence>MTKKSNFSIFTWGILFSVGLGMGFFIGNFAKERTAMVQIVPSEYTVQESAPPGFDDFKVYDSDKLLSDKDFTRKGSFDSRPDESYDEKNITTLNQKTNEQAIESPHIELDSDSQFYEQLENNVFKNLRAEPPYSVPQIDEKVRTLRVKRYLPPSNKGQHNENFEAEGIVGRK</sequence>
<gene>
    <name evidence="1" type="ORF">PENVA_0242</name>
</gene>
<dbReference type="EMBL" id="HG918041">
    <property type="protein sequence ID" value="CDM79858.1"/>
    <property type="molecule type" value="Genomic_DNA"/>
</dbReference>
<reference evidence="1" key="1">
    <citation type="journal article" date="2014" name="Antimicrob. Agents Chemother.">
        <title>IncH-Type Plasmid Harboring blaCTX-M-15, blaDHA-1, and qnrB4 Genes Recovered from Animal Isolates.</title>
        <authorList>
            <person name="Schluter A."/>
            <person name="Nordmann P."/>
            <person name="Bonnin R.A."/>
            <person name="Millemann Y."/>
            <person name="Eikmeyer F.G."/>
            <person name="Wibberg D."/>
            <person name="Puhler A."/>
            <person name="Poirel L."/>
        </authorList>
    </citation>
    <scope>NUCLEOTIDE SEQUENCE [LARGE SCALE GENOMIC DNA]</scope>
    <source>
        <strain evidence="1">Kp15</strain>
        <plasmid evidence="1">pENVA</plasmid>
    </source>
</reference>